<dbReference type="Gene3D" id="2.10.109.10">
    <property type="entry name" value="Umud Fragment, subunit A"/>
    <property type="match status" value="1"/>
</dbReference>
<dbReference type="PANTHER" id="PTHR40661:SF2">
    <property type="entry name" value="HTH-TYPE TRANSCRIPTIONAL REGULATOR PRTR"/>
    <property type="match status" value="1"/>
</dbReference>
<evidence type="ECO:0000256" key="2">
    <source>
        <dbReference type="ARBA" id="ARBA00023125"/>
    </source>
</evidence>
<dbReference type="PROSITE" id="PS50943">
    <property type="entry name" value="HTH_CROC1"/>
    <property type="match status" value="1"/>
</dbReference>
<gene>
    <name evidence="5" type="ORF">L9G74_18905</name>
</gene>
<protein>
    <submittedName>
        <fullName evidence="5">Helix-turn-helix transcriptional regulator</fullName>
    </submittedName>
</protein>
<name>A0ABT2FQ97_9GAMM</name>
<dbReference type="CDD" id="cd00093">
    <property type="entry name" value="HTH_XRE"/>
    <property type="match status" value="1"/>
</dbReference>
<keyword evidence="1" id="KW-0805">Transcription regulation</keyword>
<dbReference type="InterPro" id="IPR015927">
    <property type="entry name" value="Peptidase_S24_S26A/B/C"/>
</dbReference>
<dbReference type="InterPro" id="IPR001387">
    <property type="entry name" value="Cro/C1-type_HTH"/>
</dbReference>
<dbReference type="SUPFAM" id="SSF47413">
    <property type="entry name" value="lambda repressor-like DNA-binding domains"/>
    <property type="match status" value="1"/>
</dbReference>
<evidence type="ECO:0000259" key="4">
    <source>
        <dbReference type="PROSITE" id="PS50943"/>
    </source>
</evidence>
<dbReference type="CDD" id="cd06529">
    <property type="entry name" value="S24_LexA-like"/>
    <property type="match status" value="1"/>
</dbReference>
<dbReference type="RefSeq" id="WP_238898328.1">
    <property type="nucleotide sequence ID" value="NZ_JAKOGG010000022.1"/>
</dbReference>
<keyword evidence="3" id="KW-0804">Transcription</keyword>
<accession>A0ABT2FQ97</accession>
<reference evidence="6" key="1">
    <citation type="submission" date="2023-07" db="EMBL/GenBank/DDBJ databases">
        <title>Shewanella mangrovi sp. nov., an acetaldehyde- degrading bacterium isolated from mangrove sediment.</title>
        <authorList>
            <person name="Liu Y."/>
        </authorList>
    </citation>
    <scope>NUCLEOTIDE SEQUENCE [LARGE SCALE GENOMIC DNA]</scope>
    <source>
        <strain evidence="6">C32</strain>
    </source>
</reference>
<dbReference type="InterPro" id="IPR039418">
    <property type="entry name" value="LexA-like"/>
</dbReference>
<dbReference type="Gene3D" id="1.10.260.40">
    <property type="entry name" value="lambda repressor-like DNA-binding domains"/>
    <property type="match status" value="1"/>
</dbReference>
<dbReference type="SMART" id="SM00530">
    <property type="entry name" value="HTH_XRE"/>
    <property type="match status" value="1"/>
</dbReference>
<dbReference type="SUPFAM" id="SSF51306">
    <property type="entry name" value="LexA/Signal peptidase"/>
    <property type="match status" value="1"/>
</dbReference>
<dbReference type="EMBL" id="JAKOGG010000022">
    <property type="protein sequence ID" value="MCS4558509.1"/>
    <property type="molecule type" value="Genomic_DNA"/>
</dbReference>
<feature type="domain" description="HTH cro/C1-type" evidence="4">
    <location>
        <begin position="6"/>
        <end position="60"/>
    </location>
</feature>
<proteinExistence type="predicted"/>
<organism evidence="5 6">
    <name type="scientific">Shewanella electrica</name>
    <dbReference type="NCBI Taxonomy" id="515560"/>
    <lineage>
        <taxon>Bacteria</taxon>
        <taxon>Pseudomonadati</taxon>
        <taxon>Pseudomonadota</taxon>
        <taxon>Gammaproteobacteria</taxon>
        <taxon>Alteromonadales</taxon>
        <taxon>Shewanellaceae</taxon>
        <taxon>Shewanella</taxon>
    </lineage>
</organism>
<dbReference type="Pfam" id="PF01381">
    <property type="entry name" value="HTH_3"/>
    <property type="match status" value="1"/>
</dbReference>
<dbReference type="PANTHER" id="PTHR40661">
    <property type="match status" value="1"/>
</dbReference>
<dbReference type="Pfam" id="PF00717">
    <property type="entry name" value="Peptidase_S24"/>
    <property type="match status" value="1"/>
</dbReference>
<evidence type="ECO:0000256" key="1">
    <source>
        <dbReference type="ARBA" id="ARBA00023015"/>
    </source>
</evidence>
<evidence type="ECO:0000256" key="3">
    <source>
        <dbReference type="ARBA" id="ARBA00023163"/>
    </source>
</evidence>
<evidence type="ECO:0000313" key="6">
    <source>
        <dbReference type="Proteomes" id="UP001201549"/>
    </source>
</evidence>
<dbReference type="InterPro" id="IPR036286">
    <property type="entry name" value="LexA/Signal_pep-like_sf"/>
</dbReference>
<dbReference type="InterPro" id="IPR010982">
    <property type="entry name" value="Lambda_DNA-bd_dom_sf"/>
</dbReference>
<dbReference type="Proteomes" id="UP001201549">
    <property type="component" value="Unassembled WGS sequence"/>
</dbReference>
<evidence type="ECO:0000313" key="5">
    <source>
        <dbReference type="EMBL" id="MCS4558509.1"/>
    </source>
</evidence>
<comment type="caution">
    <text evidence="5">The sequence shown here is derived from an EMBL/GenBank/DDBJ whole genome shotgun (WGS) entry which is preliminary data.</text>
</comment>
<sequence length="230" mass="25181">MMNERIKTRRKELKLSQEALGKRVGVTKATVSQWENGITSPAGENMHKLCKALSTSSSFLLYGVEDKNSPSADASFQGEMATWDNSTPLDKDEVEVPFYTEVKLSAGNGIIADIENHGPKLRFSKSTLRSQGVDHSAVACVKVSGGSMEPVLPSGSTVGIDTANKTIVDGKMYAINHDGMLRVKLLYTLPGNGLRLRSYNQDEYPDESYNGDQAKVITVIGRVFWYSVLL</sequence>
<keyword evidence="2" id="KW-0238">DNA-binding</keyword>
<keyword evidence="6" id="KW-1185">Reference proteome</keyword>